<dbReference type="Gene3D" id="2.70.98.10">
    <property type="match status" value="1"/>
</dbReference>
<protein>
    <submittedName>
        <fullName evidence="1">Aldose 1-epimerase</fullName>
    </submittedName>
</protein>
<dbReference type="InterPro" id="IPR014718">
    <property type="entry name" value="GH-type_carb-bd"/>
</dbReference>
<keyword evidence="2" id="KW-1185">Reference proteome</keyword>
<sequence length="310" mass="33204">MAEPVSYEIRGGGYRAVVLSAGAALAALEREGTGTPRALTETWDVTARPPLGAGSILAPWPNRIRDGRFDFDGVPHRLAITEPALGNASHGFVRRLPWRVTDRAPDRVTLAVDIGLHEGWPYPLHTTVTYRLAADGLTVTHTAVNTGVVPAPFGLGVHPYLRAGDFPVDECSLTLAAGTRLPLDDRMIPAAPSQPVAGSRFDFTSPRPLRGVVLDTPFSALLPDGDGRARHRLSSPDGIATELWTSPAFRWLQVFTAGDEVGKPFPGRGRALAVEPMTCPPDAFNSGVDVVVLAPDRSWEGSWGLAAVWE</sequence>
<reference evidence="1 2" key="1">
    <citation type="submission" date="2016-10" db="EMBL/GenBank/DDBJ databases">
        <authorList>
            <person name="de Groot N.N."/>
        </authorList>
    </citation>
    <scope>NUCLEOTIDE SEQUENCE [LARGE SCALE GENOMIC DNA]</scope>
    <source>
        <strain evidence="1 2">DSM 44892</strain>
    </source>
</reference>
<proteinExistence type="predicted"/>
<dbReference type="RefSeq" id="WP_072736323.1">
    <property type="nucleotide sequence ID" value="NZ_CP048813.1"/>
</dbReference>
<dbReference type="GO" id="GO:0006006">
    <property type="term" value="P:glucose metabolic process"/>
    <property type="evidence" value="ECO:0007669"/>
    <property type="project" value="TreeGrafter"/>
</dbReference>
<dbReference type="GO" id="GO:0030246">
    <property type="term" value="F:carbohydrate binding"/>
    <property type="evidence" value="ECO:0007669"/>
    <property type="project" value="InterPro"/>
</dbReference>
<dbReference type="SUPFAM" id="SSF74650">
    <property type="entry name" value="Galactose mutarotase-like"/>
    <property type="match status" value="1"/>
</dbReference>
<gene>
    <name evidence="1" type="ORF">SAMN05444695_101511</name>
</gene>
<dbReference type="CDD" id="cd09022">
    <property type="entry name" value="Aldose_epim_Ec_YihR"/>
    <property type="match status" value="1"/>
</dbReference>
<dbReference type="EMBL" id="FNDN01000001">
    <property type="protein sequence ID" value="SDH23366.1"/>
    <property type="molecule type" value="Genomic_DNA"/>
</dbReference>
<dbReference type="Proteomes" id="UP000183263">
    <property type="component" value="Unassembled WGS sequence"/>
</dbReference>
<organism evidence="1 2">
    <name type="scientific">Rhodococcus triatomae</name>
    <dbReference type="NCBI Taxonomy" id="300028"/>
    <lineage>
        <taxon>Bacteria</taxon>
        <taxon>Bacillati</taxon>
        <taxon>Actinomycetota</taxon>
        <taxon>Actinomycetes</taxon>
        <taxon>Mycobacteriales</taxon>
        <taxon>Nocardiaceae</taxon>
        <taxon>Rhodococcus</taxon>
    </lineage>
</organism>
<evidence type="ECO:0000313" key="2">
    <source>
        <dbReference type="Proteomes" id="UP000183263"/>
    </source>
</evidence>
<dbReference type="Pfam" id="PF01263">
    <property type="entry name" value="Aldose_epim"/>
    <property type="match status" value="1"/>
</dbReference>
<name>A0A1G8ARK6_9NOCA</name>
<dbReference type="GO" id="GO:0033499">
    <property type="term" value="P:galactose catabolic process via UDP-galactose, Leloir pathway"/>
    <property type="evidence" value="ECO:0007669"/>
    <property type="project" value="TreeGrafter"/>
</dbReference>
<evidence type="ECO:0000313" key="1">
    <source>
        <dbReference type="EMBL" id="SDH23366.1"/>
    </source>
</evidence>
<dbReference type="InterPro" id="IPR037480">
    <property type="entry name" value="YihR-like"/>
</dbReference>
<accession>A0A1G8ARK6</accession>
<dbReference type="InterPro" id="IPR008183">
    <property type="entry name" value="Aldose_1/G6P_1-epimerase"/>
</dbReference>
<dbReference type="PANTHER" id="PTHR10091">
    <property type="entry name" value="ALDOSE-1-EPIMERASE"/>
    <property type="match status" value="1"/>
</dbReference>
<dbReference type="PANTHER" id="PTHR10091:SF0">
    <property type="entry name" value="GALACTOSE MUTAROTASE"/>
    <property type="match status" value="1"/>
</dbReference>
<dbReference type="AlphaFoldDB" id="A0A1G8ARK6"/>
<dbReference type="GO" id="GO:0004034">
    <property type="term" value="F:aldose 1-epimerase activity"/>
    <property type="evidence" value="ECO:0007669"/>
    <property type="project" value="TreeGrafter"/>
</dbReference>
<dbReference type="InterPro" id="IPR011013">
    <property type="entry name" value="Gal_mutarotase_sf_dom"/>
</dbReference>
<dbReference type="OrthoDB" id="4739604at2"/>